<feature type="transmembrane region" description="Helical" evidence="6">
    <location>
        <begin position="59"/>
        <end position="81"/>
    </location>
</feature>
<evidence type="ECO:0000256" key="5">
    <source>
        <dbReference type="ARBA" id="ARBA00023065"/>
    </source>
</evidence>
<organism evidence="7 8">
    <name type="scientific">Hibiscus sabdariffa</name>
    <name type="common">roselle</name>
    <dbReference type="NCBI Taxonomy" id="183260"/>
    <lineage>
        <taxon>Eukaryota</taxon>
        <taxon>Viridiplantae</taxon>
        <taxon>Streptophyta</taxon>
        <taxon>Embryophyta</taxon>
        <taxon>Tracheophyta</taxon>
        <taxon>Spermatophyta</taxon>
        <taxon>Magnoliopsida</taxon>
        <taxon>eudicotyledons</taxon>
        <taxon>Gunneridae</taxon>
        <taxon>Pentapetalae</taxon>
        <taxon>rosids</taxon>
        <taxon>malvids</taxon>
        <taxon>Malvales</taxon>
        <taxon>Malvaceae</taxon>
        <taxon>Malvoideae</taxon>
        <taxon>Hibiscus</taxon>
    </lineage>
</organism>
<evidence type="ECO:0000256" key="4">
    <source>
        <dbReference type="ARBA" id="ARBA00022958"/>
    </source>
</evidence>
<dbReference type="InterPro" id="IPR050794">
    <property type="entry name" value="CPA2_transporter"/>
</dbReference>
<evidence type="ECO:0000256" key="2">
    <source>
        <dbReference type="ARBA" id="ARBA00022448"/>
    </source>
</evidence>
<keyword evidence="6" id="KW-0472">Membrane</keyword>
<name>A0ABR2SE12_9ROSI</name>
<comment type="subcellular location">
    <subcellularLocation>
        <location evidence="1">Membrane</location>
        <topology evidence="1">Multi-pass membrane protein</topology>
    </subcellularLocation>
</comment>
<dbReference type="PANTHER" id="PTHR32468">
    <property type="entry name" value="CATION/H + ANTIPORTER"/>
    <property type="match status" value="1"/>
</dbReference>
<keyword evidence="4" id="KW-0630">Potassium</keyword>
<keyword evidence="6" id="KW-0812">Transmembrane</keyword>
<evidence type="ECO:0000313" key="7">
    <source>
        <dbReference type="EMBL" id="KAK9023315.1"/>
    </source>
</evidence>
<keyword evidence="5" id="KW-0406">Ion transport</keyword>
<evidence type="ECO:0000313" key="8">
    <source>
        <dbReference type="Proteomes" id="UP001396334"/>
    </source>
</evidence>
<evidence type="ECO:0000256" key="6">
    <source>
        <dbReference type="SAM" id="Phobius"/>
    </source>
</evidence>
<accession>A0ABR2SE12</accession>
<gene>
    <name evidence="7" type="ORF">V6N11_003536</name>
</gene>
<dbReference type="Gene3D" id="1.20.1530.20">
    <property type="match status" value="1"/>
</dbReference>
<dbReference type="EMBL" id="JBBPBN010000015">
    <property type="protein sequence ID" value="KAK9023315.1"/>
    <property type="molecule type" value="Genomic_DNA"/>
</dbReference>
<evidence type="ECO:0000256" key="3">
    <source>
        <dbReference type="ARBA" id="ARBA00022538"/>
    </source>
</evidence>
<feature type="transmembrane region" description="Helical" evidence="6">
    <location>
        <begin position="93"/>
        <end position="113"/>
    </location>
</feature>
<keyword evidence="2" id="KW-0813">Transport</keyword>
<sequence length="142" mass="16245">MLTWLITNLKIRKSDIRKLTAVASVQSDMITMFILSISFFFPLVMILSAKEEMKLVVQMTMMFVLQTIVAAKIVSSFFNWVNNENPERKALKGLLLILFMVFIAVICSSAPWFEYNPFLNSFMAGLLLPTEGWISKWAGYSD</sequence>
<keyword evidence="8" id="KW-1185">Reference proteome</keyword>
<evidence type="ECO:0000256" key="1">
    <source>
        <dbReference type="ARBA" id="ARBA00004141"/>
    </source>
</evidence>
<comment type="caution">
    <text evidence="7">The sequence shown here is derived from an EMBL/GenBank/DDBJ whole genome shotgun (WGS) entry which is preliminary data.</text>
</comment>
<proteinExistence type="predicted"/>
<feature type="transmembrane region" description="Helical" evidence="6">
    <location>
        <begin position="21"/>
        <end position="47"/>
    </location>
</feature>
<protein>
    <submittedName>
        <fullName evidence="7">Uncharacterized protein</fullName>
    </submittedName>
</protein>
<keyword evidence="3" id="KW-0633">Potassium transport</keyword>
<keyword evidence="6" id="KW-1133">Transmembrane helix</keyword>
<dbReference type="PANTHER" id="PTHR32468:SF145">
    <property type="entry name" value="CATION_H(+) ANTIPORTER 28"/>
    <property type="match status" value="1"/>
</dbReference>
<dbReference type="Proteomes" id="UP001396334">
    <property type="component" value="Unassembled WGS sequence"/>
</dbReference>
<dbReference type="InterPro" id="IPR038770">
    <property type="entry name" value="Na+/solute_symporter_sf"/>
</dbReference>
<reference evidence="7 8" key="1">
    <citation type="journal article" date="2024" name="G3 (Bethesda)">
        <title>Genome assembly of Hibiscus sabdariffa L. provides insights into metabolisms of medicinal natural products.</title>
        <authorList>
            <person name="Kim T."/>
        </authorList>
    </citation>
    <scope>NUCLEOTIDE SEQUENCE [LARGE SCALE GENOMIC DNA]</scope>
    <source>
        <strain evidence="7">TK-2024</strain>
        <tissue evidence="7">Old leaves</tissue>
    </source>
</reference>